<proteinExistence type="predicted"/>
<evidence type="ECO:0000256" key="1">
    <source>
        <dbReference type="SAM" id="MobiDB-lite"/>
    </source>
</evidence>
<dbReference type="EMBL" id="KB705856">
    <property type="protein sequence ID" value="EMR70448.1"/>
    <property type="molecule type" value="Genomic_DNA"/>
</dbReference>
<evidence type="ECO:0000313" key="3">
    <source>
        <dbReference type="EMBL" id="EMR70448.1"/>
    </source>
</evidence>
<keyword evidence="2" id="KW-0732">Signal</keyword>
<reference evidence="4" key="1">
    <citation type="journal article" date="2013" name="Genome Announc.">
        <title>Draft genome sequence of the grapevine dieback fungus Eutypa lata UCR-EL1.</title>
        <authorList>
            <person name="Blanco-Ulate B."/>
            <person name="Rolshausen P.E."/>
            <person name="Cantu D."/>
        </authorList>
    </citation>
    <scope>NUCLEOTIDE SEQUENCE [LARGE SCALE GENOMIC DNA]</scope>
    <source>
        <strain evidence="4">UCR-EL1</strain>
    </source>
</reference>
<feature type="signal peptide" evidence="2">
    <location>
        <begin position="1"/>
        <end position="23"/>
    </location>
</feature>
<sequence length="135" mass="14330">MAPFTYCLVAFLLLFQQAWFAAGDGDVCDTVTETRTMLAGTTVSDRDSFTNSLNSVYSTPHITGKVIFYSSLMTYPGGSFTAYAVYNPDALTSAGYSFSSETVVVTHCPDPEPTASALMPSPVSSGSEPQGDHGK</sequence>
<evidence type="ECO:0000313" key="4">
    <source>
        <dbReference type="Proteomes" id="UP000012174"/>
    </source>
</evidence>
<protein>
    <submittedName>
        <fullName evidence="3">Uncharacterized protein</fullName>
    </submittedName>
</protein>
<name>M7T0T2_EUTLA</name>
<dbReference type="Proteomes" id="UP000012174">
    <property type="component" value="Unassembled WGS sequence"/>
</dbReference>
<feature type="chain" id="PRO_5004085127" evidence="2">
    <location>
        <begin position="24"/>
        <end position="135"/>
    </location>
</feature>
<accession>M7T0T2</accession>
<feature type="region of interest" description="Disordered" evidence="1">
    <location>
        <begin position="110"/>
        <end position="135"/>
    </location>
</feature>
<dbReference type="KEGG" id="ela:UCREL1_2510"/>
<dbReference type="AlphaFoldDB" id="M7T0T2"/>
<gene>
    <name evidence="3" type="ORF">UCREL1_2510</name>
</gene>
<organism evidence="3 4">
    <name type="scientific">Eutypa lata (strain UCR-EL1)</name>
    <name type="common">Grapevine dieback disease fungus</name>
    <name type="synonym">Eutypa armeniacae</name>
    <dbReference type="NCBI Taxonomy" id="1287681"/>
    <lineage>
        <taxon>Eukaryota</taxon>
        <taxon>Fungi</taxon>
        <taxon>Dikarya</taxon>
        <taxon>Ascomycota</taxon>
        <taxon>Pezizomycotina</taxon>
        <taxon>Sordariomycetes</taxon>
        <taxon>Xylariomycetidae</taxon>
        <taxon>Xylariales</taxon>
        <taxon>Diatrypaceae</taxon>
        <taxon>Eutypa</taxon>
    </lineage>
</organism>
<keyword evidence="4" id="KW-1185">Reference proteome</keyword>
<dbReference type="OrthoDB" id="5362269at2759"/>
<evidence type="ECO:0000256" key="2">
    <source>
        <dbReference type="SAM" id="SignalP"/>
    </source>
</evidence>
<dbReference type="HOGENOM" id="CLU_1885758_0_0_1"/>
<dbReference type="eggNOG" id="ENOG502SKTI">
    <property type="taxonomic scope" value="Eukaryota"/>
</dbReference>